<feature type="domain" description="NAA35-like N-terminal" evidence="4">
    <location>
        <begin position="64"/>
        <end position="226"/>
    </location>
</feature>
<evidence type="ECO:0000256" key="2">
    <source>
        <dbReference type="ARBA" id="ARBA00006289"/>
    </source>
</evidence>
<dbReference type="Proteomes" id="UP001302676">
    <property type="component" value="Unassembled WGS sequence"/>
</dbReference>
<dbReference type="AlphaFoldDB" id="A0AAN6V0T9"/>
<comment type="similarity">
    <text evidence="2">Belongs to the MAK10 family.</text>
</comment>
<dbReference type="InterPro" id="IPR057982">
    <property type="entry name" value="TPR_NAA35"/>
</dbReference>
<keyword evidence="3" id="KW-0963">Cytoplasm</keyword>
<dbReference type="PANTHER" id="PTHR21373">
    <property type="entry name" value="GLUCOSE REPRESSIBLE PROTEIN MAK10"/>
    <property type="match status" value="1"/>
</dbReference>
<evidence type="ECO:0000259" key="5">
    <source>
        <dbReference type="Pfam" id="PF25789"/>
    </source>
</evidence>
<gene>
    <name evidence="6" type="ORF">C8A04DRAFT_29555</name>
</gene>
<dbReference type="GeneID" id="87817662"/>
<dbReference type="Pfam" id="PF25789">
    <property type="entry name" value="TPR_NAA35"/>
    <property type="match status" value="1"/>
</dbReference>
<proteinExistence type="inferred from homology"/>
<dbReference type="PANTHER" id="PTHR21373:SF0">
    <property type="entry name" value="N-ALPHA-ACETYLTRANSFERASE 35, NATC AUXILIARY SUBUNIT"/>
    <property type="match status" value="1"/>
</dbReference>
<accession>A0AAN6V0T9</accession>
<dbReference type="RefSeq" id="XP_062636159.1">
    <property type="nucleotide sequence ID" value="XM_062781049.1"/>
</dbReference>
<dbReference type="InterPro" id="IPR007244">
    <property type="entry name" value="Naa35_N"/>
</dbReference>
<dbReference type="InterPro" id="IPR057983">
    <property type="entry name" value="NAA35-like_N"/>
</dbReference>
<sequence>MNSFDDEQLPLTQGFGDLSLGNDYYSPKPGLAFEEPPSPMISSEGIIAQEITDKFLSAAAKLEPGELVKDGFFTLFESVGALEVMDPKMDSGCLAPGESLDDDYDVSRLLSPSEVIGIIDQLFSLEMAWHLGYPLSQTLFTSVYVEKLQHPNPTTIHDADFIRGHAADSPRDPMHTVLRAYCLGLLKACYFVNERIKSEHIYEEEDFVTNTYNRSLLESLNRSDIYDEIVTARQVLRDTHHTETNELAQALDFRLQFRLAFLRAIELSELRTDPASLTPPWAEMQAVWSKISKTRDLGSAVPGAFSTKIQRRLASTMPPRPIVQPSAQETQRHFEKLIEDGMSVLNVLNYTDSQSLLKFVLTFQAQKPQPMVYVRALLQNFLFHDMIILGQLSIRRVMDDDLSIVVLPDSILLDPINDTIEAPHQPRFIIASHMEIFRQRAAQSYLDIFRAFCQNRCRVRRTLFHSLQDWEMLQAEAEEIDELLQPHADEKLLVYPPRTGGIPTGSMPLSSWAYHYKLQLMQWTVQLGFELEIYQPNELASMYWYLAYLAQTHIYHIDRIKFFTTHRLETTHPTSPQYPRSQAFLEHTHALTRATFSLALALSTLYTALARLGLLPSLTTSSSPLAPPASSSSRPYSTDALRHEIRMKPFASVSLPDLPSHEMMVQATTRGGMSSTAGLLEEVKGSVANVRRQLGVLAALAGDDGEEGTKRRDDNGVAGEWSTANGNKVFAVGCLDRWKGQVVEGWMKAVVEIEEVVERVSKAENETKGGGVKGEGVVTRLKLKVPRPSEAGHEWWIVPRIVKE</sequence>
<evidence type="ECO:0000256" key="1">
    <source>
        <dbReference type="ARBA" id="ARBA00004496"/>
    </source>
</evidence>
<dbReference type="Pfam" id="PF04112">
    <property type="entry name" value="Mak10"/>
    <property type="match status" value="1"/>
</dbReference>
<dbReference type="GO" id="GO:0031417">
    <property type="term" value="C:NatC complex"/>
    <property type="evidence" value="ECO:0007669"/>
    <property type="project" value="InterPro"/>
</dbReference>
<protein>
    <submittedName>
        <fullName evidence="6">Mak10 subunit, NatC N-terminal acetyltransferase-domain-containing protein</fullName>
    </submittedName>
</protein>
<evidence type="ECO:0000313" key="7">
    <source>
        <dbReference type="Proteomes" id="UP001302676"/>
    </source>
</evidence>
<reference evidence="6" key="1">
    <citation type="journal article" date="2023" name="Mol. Phylogenet. Evol.">
        <title>Genome-scale phylogeny and comparative genomics of the fungal order Sordariales.</title>
        <authorList>
            <person name="Hensen N."/>
            <person name="Bonometti L."/>
            <person name="Westerberg I."/>
            <person name="Brannstrom I.O."/>
            <person name="Guillou S."/>
            <person name="Cros-Aarteil S."/>
            <person name="Calhoun S."/>
            <person name="Haridas S."/>
            <person name="Kuo A."/>
            <person name="Mondo S."/>
            <person name="Pangilinan J."/>
            <person name="Riley R."/>
            <person name="LaButti K."/>
            <person name="Andreopoulos B."/>
            <person name="Lipzen A."/>
            <person name="Chen C."/>
            <person name="Yan M."/>
            <person name="Daum C."/>
            <person name="Ng V."/>
            <person name="Clum A."/>
            <person name="Steindorff A."/>
            <person name="Ohm R.A."/>
            <person name="Martin F."/>
            <person name="Silar P."/>
            <person name="Natvig D.O."/>
            <person name="Lalanne C."/>
            <person name="Gautier V."/>
            <person name="Ament-Velasquez S.L."/>
            <person name="Kruys A."/>
            <person name="Hutchinson M.I."/>
            <person name="Powell A.J."/>
            <person name="Barry K."/>
            <person name="Miller A.N."/>
            <person name="Grigoriev I.V."/>
            <person name="Debuchy R."/>
            <person name="Gladieux P."/>
            <person name="Hiltunen Thoren M."/>
            <person name="Johannesson H."/>
        </authorList>
    </citation>
    <scope>NUCLEOTIDE SEQUENCE</scope>
    <source>
        <strain evidence="6">CBS 141.50</strain>
    </source>
</reference>
<feature type="domain" description="NAA35-like TPR repeats" evidence="5">
    <location>
        <begin position="344"/>
        <end position="669"/>
    </location>
</feature>
<comment type="subcellular location">
    <subcellularLocation>
        <location evidence="1">Cytoplasm</location>
    </subcellularLocation>
</comment>
<organism evidence="6 7">
    <name type="scientific">Dichotomopilus funicola</name>
    <dbReference type="NCBI Taxonomy" id="1934379"/>
    <lineage>
        <taxon>Eukaryota</taxon>
        <taxon>Fungi</taxon>
        <taxon>Dikarya</taxon>
        <taxon>Ascomycota</taxon>
        <taxon>Pezizomycotina</taxon>
        <taxon>Sordariomycetes</taxon>
        <taxon>Sordariomycetidae</taxon>
        <taxon>Sordariales</taxon>
        <taxon>Chaetomiaceae</taxon>
        <taxon>Dichotomopilus</taxon>
    </lineage>
</organism>
<reference evidence="6" key="2">
    <citation type="submission" date="2023-05" db="EMBL/GenBank/DDBJ databases">
        <authorList>
            <consortium name="Lawrence Berkeley National Laboratory"/>
            <person name="Steindorff A."/>
            <person name="Hensen N."/>
            <person name="Bonometti L."/>
            <person name="Westerberg I."/>
            <person name="Brannstrom I.O."/>
            <person name="Guillou S."/>
            <person name="Cros-Aarteil S."/>
            <person name="Calhoun S."/>
            <person name="Haridas S."/>
            <person name="Kuo A."/>
            <person name="Mondo S."/>
            <person name="Pangilinan J."/>
            <person name="Riley R."/>
            <person name="Labutti K."/>
            <person name="Andreopoulos B."/>
            <person name="Lipzen A."/>
            <person name="Chen C."/>
            <person name="Yanf M."/>
            <person name="Daum C."/>
            <person name="Ng V."/>
            <person name="Clum A."/>
            <person name="Ohm R."/>
            <person name="Martin F."/>
            <person name="Silar P."/>
            <person name="Natvig D."/>
            <person name="Lalanne C."/>
            <person name="Gautier V."/>
            <person name="Ament-Velasquez S.L."/>
            <person name="Kruys A."/>
            <person name="Hutchinson M.I."/>
            <person name="Powell A.J."/>
            <person name="Barry K."/>
            <person name="Miller A.N."/>
            <person name="Grigoriev I.V."/>
            <person name="Debuchy R."/>
            <person name="Gladieux P."/>
            <person name="Thoren M.H."/>
            <person name="Johannesson H."/>
        </authorList>
    </citation>
    <scope>NUCLEOTIDE SEQUENCE</scope>
    <source>
        <strain evidence="6">CBS 141.50</strain>
    </source>
</reference>
<evidence type="ECO:0000313" key="6">
    <source>
        <dbReference type="EMBL" id="KAK4142788.1"/>
    </source>
</evidence>
<dbReference type="EMBL" id="MU853593">
    <property type="protein sequence ID" value="KAK4142788.1"/>
    <property type="molecule type" value="Genomic_DNA"/>
</dbReference>
<comment type="caution">
    <text evidence="6">The sequence shown here is derived from an EMBL/GenBank/DDBJ whole genome shotgun (WGS) entry which is preliminary data.</text>
</comment>
<evidence type="ECO:0000256" key="3">
    <source>
        <dbReference type="ARBA" id="ARBA00022490"/>
    </source>
</evidence>
<keyword evidence="7" id="KW-1185">Reference proteome</keyword>
<evidence type="ECO:0000259" key="4">
    <source>
        <dbReference type="Pfam" id="PF04112"/>
    </source>
</evidence>
<name>A0AAN6V0T9_9PEZI</name>